<dbReference type="Proteomes" id="UP000029914">
    <property type="component" value="Chromosome"/>
</dbReference>
<dbReference type="InterPro" id="IPR016898">
    <property type="entry name" value="Polyphosphate_phosphotransfera"/>
</dbReference>
<evidence type="ECO:0000313" key="4">
    <source>
        <dbReference type="EMBL" id="AIT61171.1"/>
    </source>
</evidence>
<evidence type="ECO:0000313" key="5">
    <source>
        <dbReference type="Proteomes" id="UP000029914"/>
    </source>
</evidence>
<dbReference type="GO" id="GO:0006797">
    <property type="term" value="P:polyphosphate metabolic process"/>
    <property type="evidence" value="ECO:0007669"/>
    <property type="project" value="InterPro"/>
</dbReference>
<keyword evidence="5" id="KW-1185">Reference proteome</keyword>
<gene>
    <name evidence="4" type="ORF">CDOO_07775</name>
</gene>
<name>A0A097IGB3_9CORY</name>
<keyword evidence="2 4" id="KW-0418">Kinase</keyword>
<dbReference type="GO" id="GO:0008976">
    <property type="term" value="F:polyphosphate kinase activity"/>
    <property type="evidence" value="ECO:0007669"/>
    <property type="project" value="InterPro"/>
</dbReference>
<dbReference type="HOGENOM" id="CLU_048699_1_2_11"/>
<reference evidence="4 5" key="1">
    <citation type="submission" date="2013-09" db="EMBL/GenBank/DDBJ databases">
        <title>Complete genome sequence of Corynebacterium doosanense CAU 212(T) (=DSM 45436(T)), isolated from activated sludge.</title>
        <authorList>
            <person name="Schaffert L."/>
            <person name="Albersmeier A."/>
            <person name="Kalinowski J."/>
            <person name="Ruckert C."/>
        </authorList>
    </citation>
    <scope>NUCLEOTIDE SEQUENCE [LARGE SCALE GENOMIC DNA]</scope>
    <source>
        <strain evidence="4 5">CAU 212</strain>
    </source>
</reference>
<dbReference type="InterPro" id="IPR022488">
    <property type="entry name" value="PPK2-related"/>
</dbReference>
<dbReference type="eggNOG" id="COG2326">
    <property type="taxonomic scope" value="Bacteria"/>
</dbReference>
<organism evidence="4 5">
    <name type="scientific">Corynebacterium doosanense CAU 212 = DSM 45436</name>
    <dbReference type="NCBI Taxonomy" id="558173"/>
    <lineage>
        <taxon>Bacteria</taxon>
        <taxon>Bacillati</taxon>
        <taxon>Actinomycetota</taxon>
        <taxon>Actinomycetes</taxon>
        <taxon>Mycobacteriales</taxon>
        <taxon>Corynebacteriaceae</taxon>
        <taxon>Corynebacterium</taxon>
    </lineage>
</organism>
<evidence type="ECO:0000259" key="3">
    <source>
        <dbReference type="Pfam" id="PF03976"/>
    </source>
</evidence>
<proteinExistence type="predicted"/>
<dbReference type="Pfam" id="PF03976">
    <property type="entry name" value="PPK2"/>
    <property type="match status" value="1"/>
</dbReference>
<dbReference type="KEGG" id="cdo:CDOO_07775"/>
<sequence length="277" mass="31194">MGFSTDDALAPKVSEGFHLSDLDPATTPGLSADDNLDKEFAQHDDELGELQENLFASKAGSVLVILQGMDTSGKGGMIERLLKPMSPLGTRVVAFGAPTKEEREQDFLWRVRPHLPKAGEIAVFDRSHYEDVLIQKVESMADPAEIERRYAAISDFESEIAASGTTIIKVFLHISREFQYENLVERLTNPEKMWKYDPADLVARSKWEEYMTAYQIAMERTSTDDAPWYVIPGDDKTYARMVVKHLLVDALRDLERPWPGLGEGVDADEELEKLKKS</sequence>
<protein>
    <submittedName>
        <fullName evidence="4">Polyphosphate kinase</fullName>
    </submittedName>
</protein>
<dbReference type="STRING" id="558173.CDOO_07775"/>
<dbReference type="EMBL" id="CP006764">
    <property type="protein sequence ID" value="AIT61171.1"/>
    <property type="molecule type" value="Genomic_DNA"/>
</dbReference>
<dbReference type="NCBIfam" id="TIGR03709">
    <property type="entry name" value="PPK2_rel_1"/>
    <property type="match status" value="1"/>
</dbReference>
<accession>A0A097IGB3</accession>
<dbReference type="RefSeq" id="WP_018021739.1">
    <property type="nucleotide sequence ID" value="NZ_AQUX01000003.1"/>
</dbReference>
<dbReference type="PANTHER" id="PTHR34383:SF3">
    <property type="entry name" value="POLYPHOSPHATE:AMP PHOSPHOTRANSFERASE"/>
    <property type="match status" value="1"/>
</dbReference>
<dbReference type="Gene3D" id="3.40.50.300">
    <property type="entry name" value="P-loop containing nucleotide triphosphate hydrolases"/>
    <property type="match status" value="1"/>
</dbReference>
<keyword evidence="1" id="KW-0808">Transferase</keyword>
<dbReference type="InterPro" id="IPR022300">
    <property type="entry name" value="PPK2-rel_1"/>
</dbReference>
<dbReference type="AlphaFoldDB" id="A0A097IGB3"/>
<evidence type="ECO:0000256" key="2">
    <source>
        <dbReference type="ARBA" id="ARBA00022777"/>
    </source>
</evidence>
<dbReference type="OrthoDB" id="9775224at2"/>
<dbReference type="PANTHER" id="PTHR34383">
    <property type="entry name" value="POLYPHOSPHATE:AMP PHOSPHOTRANSFERASE-RELATED"/>
    <property type="match status" value="1"/>
</dbReference>
<feature type="domain" description="Polyphosphate kinase-2-related" evidence="3">
    <location>
        <begin position="33"/>
        <end position="253"/>
    </location>
</feature>
<dbReference type="PIRSF" id="PIRSF028756">
    <property type="entry name" value="PPK2_prd"/>
    <property type="match status" value="1"/>
</dbReference>
<evidence type="ECO:0000256" key="1">
    <source>
        <dbReference type="ARBA" id="ARBA00022679"/>
    </source>
</evidence>
<dbReference type="InterPro" id="IPR027417">
    <property type="entry name" value="P-loop_NTPase"/>
</dbReference>
<dbReference type="SUPFAM" id="SSF52540">
    <property type="entry name" value="P-loop containing nucleoside triphosphate hydrolases"/>
    <property type="match status" value="1"/>
</dbReference>